<keyword evidence="1" id="KW-0560">Oxidoreductase</keyword>
<proteinExistence type="predicted"/>
<evidence type="ECO:0000313" key="2">
    <source>
        <dbReference type="EMBL" id="KRX04181.1"/>
    </source>
</evidence>
<dbReference type="PANTHER" id="PTHR35870">
    <property type="entry name" value="PROTEIN, PUTATIVE (AFU_ORTHOLOGUE AFUA_5G03330)-RELATED"/>
    <property type="match status" value="1"/>
</dbReference>
<gene>
    <name evidence="2" type="ORF">PPERSA_11305</name>
</gene>
<keyword evidence="3" id="KW-1185">Reference proteome</keyword>
<dbReference type="GO" id="GO:0016491">
    <property type="term" value="F:oxidoreductase activity"/>
    <property type="evidence" value="ECO:0007669"/>
    <property type="project" value="UniProtKB-KW"/>
</dbReference>
<evidence type="ECO:0000313" key="3">
    <source>
        <dbReference type="Proteomes" id="UP000054937"/>
    </source>
</evidence>
<dbReference type="InterPro" id="IPR025337">
    <property type="entry name" value="Questin_oxidase-like"/>
</dbReference>
<dbReference type="PANTHER" id="PTHR35870:SF1">
    <property type="entry name" value="PROTEIN, PUTATIVE (AFU_ORTHOLOGUE AFUA_5G03330)-RELATED"/>
    <property type="match status" value="1"/>
</dbReference>
<protein>
    <submittedName>
        <fullName evidence="2">Uncharacterized protein</fullName>
    </submittedName>
</protein>
<dbReference type="Proteomes" id="UP000054937">
    <property type="component" value="Unassembled WGS sequence"/>
</dbReference>
<reference evidence="2 3" key="1">
    <citation type="journal article" date="2015" name="Sci. Rep.">
        <title>Genome of the facultative scuticociliatosis pathogen Pseudocohnilembus persalinus provides insight into its virulence through horizontal gene transfer.</title>
        <authorList>
            <person name="Xiong J."/>
            <person name="Wang G."/>
            <person name="Cheng J."/>
            <person name="Tian M."/>
            <person name="Pan X."/>
            <person name="Warren A."/>
            <person name="Jiang C."/>
            <person name="Yuan D."/>
            <person name="Miao W."/>
        </authorList>
    </citation>
    <scope>NUCLEOTIDE SEQUENCE [LARGE SCALE GENOMIC DNA]</scope>
    <source>
        <strain evidence="2">36N120E</strain>
    </source>
</reference>
<dbReference type="AlphaFoldDB" id="A0A0V0QQE3"/>
<accession>A0A0V0QQE3</accession>
<evidence type="ECO:0000256" key="1">
    <source>
        <dbReference type="ARBA" id="ARBA00023002"/>
    </source>
</evidence>
<organism evidence="2 3">
    <name type="scientific">Pseudocohnilembus persalinus</name>
    <name type="common">Ciliate</name>
    <dbReference type="NCBI Taxonomy" id="266149"/>
    <lineage>
        <taxon>Eukaryota</taxon>
        <taxon>Sar</taxon>
        <taxon>Alveolata</taxon>
        <taxon>Ciliophora</taxon>
        <taxon>Intramacronucleata</taxon>
        <taxon>Oligohymenophorea</taxon>
        <taxon>Scuticociliatia</taxon>
        <taxon>Philasterida</taxon>
        <taxon>Pseudocohnilembidae</taxon>
        <taxon>Pseudocohnilembus</taxon>
    </lineage>
</organism>
<dbReference type="OMA" id="YICKMEY"/>
<sequence>MFQNNVIKNNFSSSIKLQSRETFEKLFKETQELSPFYHKDTLKYLSTHLDMNLIALLKLNATPQQLNNYYDQYLQERDIKKKAQINEAKDSQIVDKQTFLQQLNKYELYESYLYFLKDVEYKQNKKSLNEIINEYIPILYPGIGSEAYHCVIKIAYGLDHDNQAEQILQGLAYLASAQALFPNEYGKSKDKGIFETLEEIHKQQEYFKKITHFDEPRVFNDKIIKLQIDDKFQDLVPNHFIIEGSFEEHIHKISLFLIKLFIETDNFLILHTVTGFYATKRLLKQLEKEEDKILVVDCFLKNVSAAYAIGDFIKIQNREKLEKRLQIPKNLSEWEEIINKANNSYDDHDNKLTYICKMEYNYLKENGYDENTYNLYRYAAAIQTKLLE</sequence>
<dbReference type="Pfam" id="PF14027">
    <property type="entry name" value="Questin_oxidase"/>
    <property type="match status" value="1"/>
</dbReference>
<comment type="caution">
    <text evidence="2">The sequence shown here is derived from an EMBL/GenBank/DDBJ whole genome shotgun (WGS) entry which is preliminary data.</text>
</comment>
<dbReference type="EMBL" id="LDAU01000120">
    <property type="protein sequence ID" value="KRX04181.1"/>
    <property type="molecule type" value="Genomic_DNA"/>
</dbReference>
<dbReference type="InParanoid" id="A0A0V0QQE3"/>
<name>A0A0V0QQE3_PSEPJ</name>